<evidence type="ECO:0000256" key="4">
    <source>
        <dbReference type="SAM" id="SignalP"/>
    </source>
</evidence>
<dbReference type="EMBL" id="KC145717">
    <property type="protein sequence ID" value="AHF45865.1"/>
    <property type="molecule type" value="mRNA"/>
</dbReference>
<dbReference type="InterPro" id="IPR004169">
    <property type="entry name" value="Spidertoxin"/>
</dbReference>
<keyword evidence="2" id="KW-0964">Secreted</keyword>
<comment type="subcellular location">
    <subcellularLocation>
        <location evidence="1">Secreted</location>
    </subcellularLocation>
</comment>
<evidence type="ECO:0000256" key="1">
    <source>
        <dbReference type="ARBA" id="ARBA00004613"/>
    </source>
</evidence>
<organism evidence="5">
    <name type="scientific">Heteropoda venatoria</name>
    <name type="common">Brown huntsman spider</name>
    <name type="synonym">Aranea venatoria</name>
    <dbReference type="NCBI Taxonomy" id="152925"/>
    <lineage>
        <taxon>Eukaryota</taxon>
        <taxon>Metazoa</taxon>
        <taxon>Ecdysozoa</taxon>
        <taxon>Arthropoda</taxon>
        <taxon>Chelicerata</taxon>
        <taxon>Arachnida</taxon>
        <taxon>Araneae</taxon>
        <taxon>Araneomorphae</taxon>
        <taxon>Entelegynae</taxon>
        <taxon>Dionycha</taxon>
        <taxon>Sparassidae</taxon>
        <taxon>Heteropoda</taxon>
    </lineage>
</organism>
<proteinExistence type="evidence at transcript level"/>
<dbReference type="GO" id="GO:0008200">
    <property type="term" value="F:ion channel inhibitor activity"/>
    <property type="evidence" value="ECO:0007669"/>
    <property type="project" value="InterPro"/>
</dbReference>
<dbReference type="AlphaFoldDB" id="A0A088BP93"/>
<reference evidence="5" key="1">
    <citation type="submission" date="2012-11" db="EMBL/GenBank/DDBJ databases">
        <authorList>
            <person name="Chen J."/>
            <person name="Li Q."/>
            <person name="He Y."/>
            <person name="Liang H."/>
        </authorList>
    </citation>
    <scope>NUCLEOTIDE SEQUENCE</scope>
</reference>
<evidence type="ECO:0000313" key="5">
    <source>
        <dbReference type="EMBL" id="AHF45865.1"/>
    </source>
</evidence>
<name>A0A088BP93_HETVE</name>
<dbReference type="Gene3D" id="4.10.40.10">
    <property type="match status" value="1"/>
</dbReference>
<feature type="chain" id="PRO_5001836261" evidence="4">
    <location>
        <begin position="21"/>
        <end position="84"/>
    </location>
</feature>
<dbReference type="Pfam" id="PF02819">
    <property type="entry name" value="Toxin_9"/>
    <property type="match status" value="1"/>
</dbReference>
<dbReference type="CDD" id="cd12960">
    <property type="entry name" value="Spider_toxin"/>
    <property type="match status" value="1"/>
</dbReference>
<feature type="signal peptide" evidence="4">
    <location>
        <begin position="1"/>
        <end position="20"/>
    </location>
</feature>
<keyword evidence="3" id="KW-1015">Disulfide bond</keyword>
<evidence type="ECO:0000256" key="2">
    <source>
        <dbReference type="ARBA" id="ARBA00022525"/>
    </source>
</evidence>
<keyword evidence="4" id="KW-0732">Signal</keyword>
<dbReference type="SUPFAM" id="SSF57059">
    <property type="entry name" value="omega toxin-like"/>
    <property type="match status" value="1"/>
</dbReference>
<evidence type="ECO:0000256" key="3">
    <source>
        <dbReference type="ARBA" id="ARBA00023157"/>
    </source>
</evidence>
<protein>
    <submittedName>
        <fullName evidence="5">Secretory peptide</fullName>
    </submittedName>
</protein>
<sequence>MTFILTVVVMAVSLFVLVSADLPEFGHDALDMKEGAREVCAEVYKSCDTLKCCKGRPCRCNIIGQFCKCEKTFVDEKGIWGNWD</sequence>
<dbReference type="GO" id="GO:0005576">
    <property type="term" value="C:extracellular region"/>
    <property type="evidence" value="ECO:0007669"/>
    <property type="project" value="UniProtKB-SubCell"/>
</dbReference>
<accession>A0A088BP93</accession>